<dbReference type="EMBL" id="LRGB01009577">
    <property type="protein sequence ID" value="KZS00538.1"/>
    <property type="molecule type" value="Genomic_DNA"/>
</dbReference>
<evidence type="ECO:0000259" key="2">
    <source>
        <dbReference type="Pfam" id="PF02882"/>
    </source>
</evidence>
<dbReference type="Proteomes" id="UP000076858">
    <property type="component" value="Unassembled WGS sequence"/>
</dbReference>
<dbReference type="EC" id="3.5.4.9" evidence="1"/>
<dbReference type="InterPro" id="IPR020631">
    <property type="entry name" value="THF_DH/CycHdrlase_NAD-bd_dom"/>
</dbReference>
<dbReference type="Pfam" id="PF02882">
    <property type="entry name" value="THF_DHG_CYH_C"/>
    <property type="match status" value="1"/>
</dbReference>
<feature type="non-terminal residue" evidence="3">
    <location>
        <position position="1"/>
    </location>
</feature>
<organism evidence="3 4">
    <name type="scientific">Daphnia magna</name>
    <dbReference type="NCBI Taxonomy" id="35525"/>
    <lineage>
        <taxon>Eukaryota</taxon>
        <taxon>Metazoa</taxon>
        <taxon>Ecdysozoa</taxon>
        <taxon>Arthropoda</taxon>
        <taxon>Crustacea</taxon>
        <taxon>Branchiopoda</taxon>
        <taxon>Diplostraca</taxon>
        <taxon>Cladocera</taxon>
        <taxon>Anomopoda</taxon>
        <taxon>Daphniidae</taxon>
        <taxon>Daphnia</taxon>
    </lineage>
</organism>
<dbReference type="InterPro" id="IPR000672">
    <property type="entry name" value="THF_DH/CycHdrlase"/>
</dbReference>
<feature type="non-terminal residue" evidence="3">
    <location>
        <position position="86"/>
    </location>
</feature>
<dbReference type="PANTHER" id="PTHR48099:SF5">
    <property type="entry name" value="C-1-TETRAHYDROFOLATE SYNTHASE, CYTOPLASMIC"/>
    <property type="match status" value="1"/>
</dbReference>
<dbReference type="GO" id="GO:0005829">
    <property type="term" value="C:cytosol"/>
    <property type="evidence" value="ECO:0007669"/>
    <property type="project" value="TreeGrafter"/>
</dbReference>
<comment type="caution">
    <text evidence="3">The sequence shown here is derived from an EMBL/GenBank/DDBJ whole genome shotgun (WGS) entry which is preliminary data.</text>
</comment>
<sequence>NATVTVCHSQSSNLAEITRSADVLVAAVGRPRLITAEMVKPGAVVIDVGINREGDKLVGDVDFEPLTKVASAITPVPGGIGPLTIA</sequence>
<evidence type="ECO:0000313" key="3">
    <source>
        <dbReference type="EMBL" id="KZS00538.1"/>
    </source>
</evidence>
<dbReference type="Gene3D" id="3.40.50.10860">
    <property type="entry name" value="Leucine Dehydrogenase, chain A, domain 1"/>
    <property type="match status" value="1"/>
</dbReference>
<gene>
    <name evidence="3" type="ORF">APZ42_003131</name>
</gene>
<dbReference type="InterPro" id="IPR036291">
    <property type="entry name" value="NAD(P)-bd_dom_sf"/>
</dbReference>
<dbReference type="PANTHER" id="PTHR48099">
    <property type="entry name" value="C-1-TETRAHYDROFOLATE SYNTHASE, CYTOPLASMIC-RELATED"/>
    <property type="match status" value="1"/>
</dbReference>
<dbReference type="OrthoDB" id="1845775at2759"/>
<dbReference type="PRINTS" id="PR00085">
    <property type="entry name" value="THFDHDRGNASE"/>
</dbReference>
<feature type="domain" description="Tetrahydrofolate dehydrogenase/cyclohydrolase NAD(P)-binding" evidence="2">
    <location>
        <begin position="1"/>
        <end position="86"/>
    </location>
</feature>
<dbReference type="GO" id="GO:0035999">
    <property type="term" value="P:tetrahydrofolate interconversion"/>
    <property type="evidence" value="ECO:0007669"/>
    <property type="project" value="TreeGrafter"/>
</dbReference>
<name>A0A164HT64_9CRUS</name>
<dbReference type="STRING" id="35525.A0A164HT64"/>
<evidence type="ECO:0000313" key="4">
    <source>
        <dbReference type="Proteomes" id="UP000076858"/>
    </source>
</evidence>
<accession>A0A164HT64</accession>
<dbReference type="Gene3D" id="3.40.50.720">
    <property type="entry name" value="NAD(P)-binding Rossmann-like Domain"/>
    <property type="match status" value="1"/>
</dbReference>
<dbReference type="SUPFAM" id="SSF51735">
    <property type="entry name" value="NAD(P)-binding Rossmann-fold domains"/>
    <property type="match status" value="1"/>
</dbReference>
<proteinExistence type="predicted"/>
<protein>
    <recommendedName>
        <fullName evidence="1">methenyltetrahydrofolate cyclohydrolase</fullName>
        <ecNumber evidence="1">3.5.4.9</ecNumber>
    </recommendedName>
</protein>
<reference evidence="3 4" key="1">
    <citation type="submission" date="2016-03" db="EMBL/GenBank/DDBJ databases">
        <title>EvidentialGene: Evidence-directed Construction of Genes on Genomes.</title>
        <authorList>
            <person name="Gilbert D.G."/>
            <person name="Choi J.-H."/>
            <person name="Mockaitis K."/>
            <person name="Colbourne J."/>
            <person name="Pfrender M."/>
        </authorList>
    </citation>
    <scope>NUCLEOTIDE SEQUENCE [LARGE SCALE GENOMIC DNA]</scope>
    <source>
        <strain evidence="3 4">Xinb3</strain>
        <tissue evidence="3">Complete organism</tissue>
    </source>
</reference>
<dbReference type="GO" id="GO:0004477">
    <property type="term" value="F:methenyltetrahydrofolate cyclohydrolase activity"/>
    <property type="evidence" value="ECO:0007669"/>
    <property type="project" value="UniProtKB-EC"/>
</dbReference>
<dbReference type="AlphaFoldDB" id="A0A164HT64"/>
<keyword evidence="4" id="KW-1185">Reference proteome</keyword>
<evidence type="ECO:0000256" key="1">
    <source>
        <dbReference type="ARBA" id="ARBA00012776"/>
    </source>
</evidence>
<dbReference type="GO" id="GO:0004488">
    <property type="term" value="F:methylenetetrahydrofolate dehydrogenase (NADP+) activity"/>
    <property type="evidence" value="ECO:0007669"/>
    <property type="project" value="InterPro"/>
</dbReference>